<gene>
    <name evidence="2" type="ORF">Cgig2_006644</name>
</gene>
<dbReference type="AlphaFoldDB" id="A0A9Q1JP36"/>
<accession>A0A9Q1JP36</accession>
<keyword evidence="3" id="KW-1185">Reference proteome</keyword>
<dbReference type="Proteomes" id="UP001153076">
    <property type="component" value="Unassembled WGS sequence"/>
</dbReference>
<sequence length="244" mass="27357">MKAIGVSSLATSPKHRFIMYLRLKSYAPSASVQMQMNPLCKHLTIPLDLNRAAFELKNGRFETAMTFCSLVLNSSLLSYGWKLTSMRSTKDTDATCSTMHPTYSAFSSIGATGSMDHIIQFSKGTKIKEIDPSRHLPSTQSTYKMIKQGKKLKFSNKCSMTKIHGCEYLPECESDIRDSEEGIMSRDDTSPRTEVLDFVTTISMAELAPLVTHLGCPEDMSFLYSVQPQSGQNRTRQRRKNSEP</sequence>
<comment type="caution">
    <text evidence="2">The sequence shown here is derived from an EMBL/GenBank/DDBJ whole genome shotgun (WGS) entry which is preliminary data.</text>
</comment>
<proteinExistence type="predicted"/>
<reference evidence="2" key="1">
    <citation type="submission" date="2022-04" db="EMBL/GenBank/DDBJ databases">
        <title>Carnegiea gigantea Genome sequencing and assembly v2.</title>
        <authorList>
            <person name="Copetti D."/>
            <person name="Sanderson M.J."/>
            <person name="Burquez A."/>
            <person name="Wojciechowski M.F."/>
        </authorList>
    </citation>
    <scope>NUCLEOTIDE SEQUENCE</scope>
    <source>
        <strain evidence="2">SGP5-SGP5p</strain>
        <tissue evidence="2">Aerial part</tissue>
    </source>
</reference>
<feature type="compositionally biased region" description="Polar residues" evidence="1">
    <location>
        <begin position="225"/>
        <end position="234"/>
    </location>
</feature>
<evidence type="ECO:0000256" key="1">
    <source>
        <dbReference type="SAM" id="MobiDB-lite"/>
    </source>
</evidence>
<name>A0A9Q1JP36_9CARY</name>
<protein>
    <submittedName>
        <fullName evidence="2">Uncharacterized protein</fullName>
    </submittedName>
</protein>
<evidence type="ECO:0000313" key="2">
    <source>
        <dbReference type="EMBL" id="KAJ8427580.1"/>
    </source>
</evidence>
<evidence type="ECO:0000313" key="3">
    <source>
        <dbReference type="Proteomes" id="UP001153076"/>
    </source>
</evidence>
<feature type="compositionally biased region" description="Basic residues" evidence="1">
    <location>
        <begin position="235"/>
        <end position="244"/>
    </location>
</feature>
<organism evidence="2 3">
    <name type="scientific">Carnegiea gigantea</name>
    <dbReference type="NCBI Taxonomy" id="171969"/>
    <lineage>
        <taxon>Eukaryota</taxon>
        <taxon>Viridiplantae</taxon>
        <taxon>Streptophyta</taxon>
        <taxon>Embryophyta</taxon>
        <taxon>Tracheophyta</taxon>
        <taxon>Spermatophyta</taxon>
        <taxon>Magnoliopsida</taxon>
        <taxon>eudicotyledons</taxon>
        <taxon>Gunneridae</taxon>
        <taxon>Pentapetalae</taxon>
        <taxon>Caryophyllales</taxon>
        <taxon>Cactineae</taxon>
        <taxon>Cactaceae</taxon>
        <taxon>Cactoideae</taxon>
        <taxon>Echinocereeae</taxon>
        <taxon>Carnegiea</taxon>
    </lineage>
</organism>
<dbReference type="EMBL" id="JAKOGI010001127">
    <property type="protein sequence ID" value="KAJ8427580.1"/>
    <property type="molecule type" value="Genomic_DNA"/>
</dbReference>
<feature type="region of interest" description="Disordered" evidence="1">
    <location>
        <begin position="225"/>
        <end position="244"/>
    </location>
</feature>